<protein>
    <submittedName>
        <fullName evidence="1">DUF1857 family protein</fullName>
    </submittedName>
</protein>
<dbReference type="AlphaFoldDB" id="A0A6I3RYY3"/>
<dbReference type="SUPFAM" id="SSF55961">
    <property type="entry name" value="Bet v1-like"/>
    <property type="match status" value="1"/>
</dbReference>
<dbReference type="GeneID" id="43347908"/>
<dbReference type="Gene3D" id="3.30.530.20">
    <property type="match status" value="1"/>
</dbReference>
<dbReference type="Proteomes" id="UP000462362">
    <property type="component" value="Unassembled WGS sequence"/>
</dbReference>
<name>A0A6I3RYY3_9BURK</name>
<sequence length="173" mass="19465">MALKEVFQHSIALSDIDPELTGVTRKQVWDALKTAYLNRHEYLDFFLDSKPLKSETVGEKEKIDLEIKLSGQNGGQTIVEHHELDPEKSITTTIDATAAGAESQLRIVLEEASEGYALSFTYSQNLDETQPEPSPEEKEYRQFLYRAWAWKDGEVCKAIAAQLDKDTSVASVQ</sequence>
<evidence type="ECO:0000313" key="2">
    <source>
        <dbReference type="Proteomes" id="UP000462362"/>
    </source>
</evidence>
<organism evidence="1 2">
    <name type="scientific">Parasutterella excrementihominis</name>
    <dbReference type="NCBI Taxonomy" id="487175"/>
    <lineage>
        <taxon>Bacteria</taxon>
        <taxon>Pseudomonadati</taxon>
        <taxon>Pseudomonadota</taxon>
        <taxon>Betaproteobacteria</taxon>
        <taxon>Burkholderiales</taxon>
        <taxon>Sutterellaceae</taxon>
        <taxon>Parasutterella</taxon>
    </lineage>
</organism>
<dbReference type="RefSeq" id="WP_008810312.1">
    <property type="nucleotide sequence ID" value="NZ_CAJUON010000002.1"/>
</dbReference>
<gene>
    <name evidence="1" type="ORF">GMD42_02475</name>
</gene>
<accession>A0A6I3RYY3</accession>
<dbReference type="InterPro" id="IPR023393">
    <property type="entry name" value="START-like_dom_sf"/>
</dbReference>
<proteinExistence type="predicted"/>
<comment type="caution">
    <text evidence="1">The sequence shown here is derived from an EMBL/GenBank/DDBJ whole genome shotgun (WGS) entry which is preliminary data.</text>
</comment>
<dbReference type="EMBL" id="WNCL01000005">
    <property type="protein sequence ID" value="MTU42503.1"/>
    <property type="molecule type" value="Genomic_DNA"/>
</dbReference>
<reference evidence="1 2" key="1">
    <citation type="journal article" date="2019" name="Nat. Med.">
        <title>A library of human gut bacterial isolates paired with longitudinal multiomics data enables mechanistic microbiome research.</title>
        <authorList>
            <person name="Poyet M."/>
            <person name="Groussin M."/>
            <person name="Gibbons S.M."/>
            <person name="Avila-Pacheco J."/>
            <person name="Jiang X."/>
            <person name="Kearney S.M."/>
            <person name="Perrotta A.R."/>
            <person name="Berdy B."/>
            <person name="Zhao S."/>
            <person name="Lieberman T.D."/>
            <person name="Swanson P.K."/>
            <person name="Smith M."/>
            <person name="Roesemann S."/>
            <person name="Alexander J.E."/>
            <person name="Rich S.A."/>
            <person name="Livny J."/>
            <person name="Vlamakis H."/>
            <person name="Clish C."/>
            <person name="Bullock K."/>
            <person name="Deik A."/>
            <person name="Scott J."/>
            <person name="Pierce K.A."/>
            <person name="Xavier R.J."/>
            <person name="Alm E.J."/>
        </authorList>
    </citation>
    <scope>NUCLEOTIDE SEQUENCE [LARGE SCALE GENOMIC DNA]</scope>
    <source>
        <strain evidence="1 2">BIOML-A2</strain>
    </source>
</reference>
<evidence type="ECO:0000313" key="1">
    <source>
        <dbReference type="EMBL" id="MTU42503.1"/>
    </source>
</evidence>